<accession>A0AAW2IT79</accession>
<reference evidence="1" key="2">
    <citation type="journal article" date="2024" name="Plant">
        <title>Genomic evolution and insights into agronomic trait innovations of Sesamum species.</title>
        <authorList>
            <person name="Miao H."/>
            <person name="Wang L."/>
            <person name="Qu L."/>
            <person name="Liu H."/>
            <person name="Sun Y."/>
            <person name="Le M."/>
            <person name="Wang Q."/>
            <person name="Wei S."/>
            <person name="Zheng Y."/>
            <person name="Lin W."/>
            <person name="Duan Y."/>
            <person name="Cao H."/>
            <person name="Xiong S."/>
            <person name="Wang X."/>
            <person name="Wei L."/>
            <person name="Li C."/>
            <person name="Ma Q."/>
            <person name="Ju M."/>
            <person name="Zhao R."/>
            <person name="Li G."/>
            <person name="Mu C."/>
            <person name="Tian Q."/>
            <person name="Mei H."/>
            <person name="Zhang T."/>
            <person name="Gao T."/>
            <person name="Zhang H."/>
        </authorList>
    </citation>
    <scope>NUCLEOTIDE SEQUENCE</scope>
    <source>
        <strain evidence="1">G01</strain>
    </source>
</reference>
<protein>
    <submittedName>
        <fullName evidence="1">Uncharacterized protein</fullName>
    </submittedName>
</protein>
<dbReference type="AlphaFoldDB" id="A0AAW2IT79"/>
<reference evidence="1" key="1">
    <citation type="submission" date="2020-06" db="EMBL/GenBank/DDBJ databases">
        <authorList>
            <person name="Li T."/>
            <person name="Hu X."/>
            <person name="Zhang T."/>
            <person name="Song X."/>
            <person name="Zhang H."/>
            <person name="Dai N."/>
            <person name="Sheng W."/>
            <person name="Hou X."/>
            <person name="Wei L."/>
        </authorList>
    </citation>
    <scope>NUCLEOTIDE SEQUENCE</scope>
    <source>
        <strain evidence="1">G01</strain>
        <tissue evidence="1">Leaf</tissue>
    </source>
</reference>
<gene>
    <name evidence="1" type="ORF">Sangu_2785500</name>
</gene>
<dbReference type="EMBL" id="JACGWK010001602">
    <property type="protein sequence ID" value="KAL0285305.1"/>
    <property type="molecule type" value="Genomic_DNA"/>
</dbReference>
<sequence length="172" mass="19885">MTLRNGKEIQLAGPTPKKARIEKTALDNTDALRDKIDSNLVPYPSSNTCALPFPYRMPKSKEEEQEREILDIFKKIEINIPLLDALKQIPKYVKFLKELCTNKGKLKDKKRIIFGKNVSTVINRLAATKPIPEDWYKIFQVEDLETGYPESYGDFHYVLQSCFVDIRCWSSV</sequence>
<comment type="caution">
    <text evidence="1">The sequence shown here is derived from an EMBL/GenBank/DDBJ whole genome shotgun (WGS) entry which is preliminary data.</text>
</comment>
<proteinExistence type="predicted"/>
<organism evidence="1">
    <name type="scientific">Sesamum angustifolium</name>
    <dbReference type="NCBI Taxonomy" id="2727405"/>
    <lineage>
        <taxon>Eukaryota</taxon>
        <taxon>Viridiplantae</taxon>
        <taxon>Streptophyta</taxon>
        <taxon>Embryophyta</taxon>
        <taxon>Tracheophyta</taxon>
        <taxon>Spermatophyta</taxon>
        <taxon>Magnoliopsida</taxon>
        <taxon>eudicotyledons</taxon>
        <taxon>Gunneridae</taxon>
        <taxon>Pentapetalae</taxon>
        <taxon>asterids</taxon>
        <taxon>lamiids</taxon>
        <taxon>Lamiales</taxon>
        <taxon>Pedaliaceae</taxon>
        <taxon>Sesamum</taxon>
    </lineage>
</organism>
<name>A0AAW2IT79_9LAMI</name>
<evidence type="ECO:0000313" key="1">
    <source>
        <dbReference type="EMBL" id="KAL0285305.1"/>
    </source>
</evidence>